<evidence type="ECO:0000313" key="1">
    <source>
        <dbReference type="EMBL" id="JAH90757.1"/>
    </source>
</evidence>
<dbReference type="AlphaFoldDB" id="A0A0E9WK91"/>
<proteinExistence type="predicted"/>
<protein>
    <submittedName>
        <fullName evidence="1">Uncharacterized protein</fullName>
    </submittedName>
</protein>
<reference evidence="1" key="1">
    <citation type="submission" date="2014-11" db="EMBL/GenBank/DDBJ databases">
        <authorList>
            <person name="Amaro Gonzalez C."/>
        </authorList>
    </citation>
    <scope>NUCLEOTIDE SEQUENCE</scope>
</reference>
<name>A0A0E9WK91_ANGAN</name>
<organism evidence="1">
    <name type="scientific">Anguilla anguilla</name>
    <name type="common">European freshwater eel</name>
    <name type="synonym">Muraena anguilla</name>
    <dbReference type="NCBI Taxonomy" id="7936"/>
    <lineage>
        <taxon>Eukaryota</taxon>
        <taxon>Metazoa</taxon>
        <taxon>Chordata</taxon>
        <taxon>Craniata</taxon>
        <taxon>Vertebrata</taxon>
        <taxon>Euteleostomi</taxon>
        <taxon>Actinopterygii</taxon>
        <taxon>Neopterygii</taxon>
        <taxon>Teleostei</taxon>
        <taxon>Anguilliformes</taxon>
        <taxon>Anguillidae</taxon>
        <taxon>Anguilla</taxon>
    </lineage>
</organism>
<dbReference type="EMBL" id="GBXM01017820">
    <property type="protein sequence ID" value="JAH90757.1"/>
    <property type="molecule type" value="Transcribed_RNA"/>
</dbReference>
<accession>A0A0E9WK91</accession>
<sequence>MGGSIMFWQCFAGKGTGAQKIDSIMSKEDYLEIRKQHLKTSARKLKFRSLLGLPAGQ</sequence>
<reference evidence="1" key="2">
    <citation type="journal article" date="2015" name="Fish Shellfish Immunol.">
        <title>Early steps in the European eel (Anguilla anguilla)-Vibrio vulnificus interaction in the gills: Role of the RtxA13 toxin.</title>
        <authorList>
            <person name="Callol A."/>
            <person name="Pajuelo D."/>
            <person name="Ebbesson L."/>
            <person name="Teles M."/>
            <person name="MacKenzie S."/>
            <person name="Amaro C."/>
        </authorList>
    </citation>
    <scope>NUCLEOTIDE SEQUENCE</scope>
</reference>